<feature type="compositionally biased region" description="Basic and acidic residues" evidence="1">
    <location>
        <begin position="66"/>
        <end position="97"/>
    </location>
</feature>
<reference evidence="3" key="1">
    <citation type="journal article" date="2014" name="Science">
        <title>Ancient hybridizations among the ancestral genomes of bread wheat.</title>
        <authorList>
            <consortium name="International Wheat Genome Sequencing Consortium,"/>
            <person name="Marcussen T."/>
            <person name="Sandve S.R."/>
            <person name="Heier L."/>
            <person name="Spannagl M."/>
            <person name="Pfeifer M."/>
            <person name="Jakobsen K.S."/>
            <person name="Wulff B.B."/>
            <person name="Steuernagel B."/>
            <person name="Mayer K.F."/>
            <person name="Olsen O.A."/>
        </authorList>
    </citation>
    <scope>NUCLEOTIDE SEQUENCE [LARGE SCALE GENOMIC DNA]</scope>
    <source>
        <strain evidence="3">cv. AL8/78</strain>
    </source>
</reference>
<proteinExistence type="predicted"/>
<evidence type="ECO:0000313" key="3">
    <source>
        <dbReference type="Proteomes" id="UP000015105"/>
    </source>
</evidence>
<dbReference type="Gramene" id="AET4Gv20106900.1">
    <property type="protein sequence ID" value="AET4Gv20106900.1"/>
    <property type="gene ID" value="AET4Gv20106900"/>
</dbReference>
<name>A0A453H884_AEGTS</name>
<evidence type="ECO:0000256" key="1">
    <source>
        <dbReference type="SAM" id="MobiDB-lite"/>
    </source>
</evidence>
<feature type="compositionally biased region" description="Low complexity" evidence="1">
    <location>
        <begin position="130"/>
        <end position="159"/>
    </location>
</feature>
<reference evidence="2" key="4">
    <citation type="submission" date="2019-03" db="UniProtKB">
        <authorList>
            <consortium name="EnsemblPlants"/>
        </authorList>
    </citation>
    <scope>IDENTIFICATION</scope>
</reference>
<feature type="region of interest" description="Disordered" evidence="1">
    <location>
        <begin position="32"/>
        <end position="159"/>
    </location>
</feature>
<protein>
    <submittedName>
        <fullName evidence="2">Uncharacterized protein</fullName>
    </submittedName>
</protein>
<accession>A0A453H884</accession>
<dbReference type="EnsemblPlants" id="AET4Gv20106900.1">
    <property type="protein sequence ID" value="AET4Gv20106900.1"/>
    <property type="gene ID" value="AET4Gv20106900"/>
</dbReference>
<dbReference type="Proteomes" id="UP000015105">
    <property type="component" value="Chromosome 4D"/>
</dbReference>
<reference evidence="2" key="5">
    <citation type="journal article" date="2021" name="G3 (Bethesda)">
        <title>Aegilops tauschii genome assembly Aet v5.0 features greater sequence contiguity and improved annotation.</title>
        <authorList>
            <person name="Wang L."/>
            <person name="Zhu T."/>
            <person name="Rodriguez J.C."/>
            <person name="Deal K.R."/>
            <person name="Dubcovsky J."/>
            <person name="McGuire P.E."/>
            <person name="Lux T."/>
            <person name="Spannagl M."/>
            <person name="Mayer K.F.X."/>
            <person name="Baldrich P."/>
            <person name="Meyers B.C."/>
            <person name="Huo N."/>
            <person name="Gu Y.Q."/>
            <person name="Zhou H."/>
            <person name="Devos K.M."/>
            <person name="Bennetzen J.L."/>
            <person name="Unver T."/>
            <person name="Budak H."/>
            <person name="Gulick P.J."/>
            <person name="Galiba G."/>
            <person name="Kalapos B."/>
            <person name="Nelson D.R."/>
            <person name="Li P."/>
            <person name="You F.M."/>
            <person name="Luo M.C."/>
            <person name="Dvorak J."/>
        </authorList>
    </citation>
    <scope>NUCLEOTIDE SEQUENCE [LARGE SCALE GENOMIC DNA]</scope>
    <source>
        <strain evidence="2">cv. AL8/78</strain>
    </source>
</reference>
<evidence type="ECO:0000313" key="2">
    <source>
        <dbReference type="EnsemblPlants" id="AET4Gv20106900.1"/>
    </source>
</evidence>
<sequence length="159" mass="16959">TNTHGKRAPLGDVFILLLKVMENVSFLQKKPCHHRPAPPLIHSRNGSRRRSWRVGESIPGGGGFRRGGERAREAPEGACRRRGEAEAAARGREEAGSRRRRRTQAGGAPAGASRGLQRSRGIGGGRRARLGGWRPPRRGSGAAARRWAVADGAGAGPVV</sequence>
<feature type="compositionally biased region" description="Low complexity" evidence="1">
    <location>
        <begin position="104"/>
        <end position="120"/>
    </location>
</feature>
<reference evidence="3" key="2">
    <citation type="journal article" date="2017" name="Nat. Plants">
        <title>The Aegilops tauschii genome reveals multiple impacts of transposons.</title>
        <authorList>
            <person name="Zhao G."/>
            <person name="Zou C."/>
            <person name="Li K."/>
            <person name="Wang K."/>
            <person name="Li T."/>
            <person name="Gao L."/>
            <person name="Zhang X."/>
            <person name="Wang H."/>
            <person name="Yang Z."/>
            <person name="Liu X."/>
            <person name="Jiang W."/>
            <person name="Mao L."/>
            <person name="Kong X."/>
            <person name="Jiao Y."/>
            <person name="Jia J."/>
        </authorList>
    </citation>
    <scope>NUCLEOTIDE SEQUENCE [LARGE SCALE GENOMIC DNA]</scope>
    <source>
        <strain evidence="3">cv. AL8/78</strain>
    </source>
</reference>
<keyword evidence="3" id="KW-1185">Reference proteome</keyword>
<reference evidence="2" key="3">
    <citation type="journal article" date="2017" name="Nature">
        <title>Genome sequence of the progenitor of the wheat D genome Aegilops tauschii.</title>
        <authorList>
            <person name="Luo M.C."/>
            <person name="Gu Y.Q."/>
            <person name="Puiu D."/>
            <person name="Wang H."/>
            <person name="Twardziok S.O."/>
            <person name="Deal K.R."/>
            <person name="Huo N."/>
            <person name="Zhu T."/>
            <person name="Wang L."/>
            <person name="Wang Y."/>
            <person name="McGuire P.E."/>
            <person name="Liu S."/>
            <person name="Long H."/>
            <person name="Ramasamy R.K."/>
            <person name="Rodriguez J.C."/>
            <person name="Van S.L."/>
            <person name="Yuan L."/>
            <person name="Wang Z."/>
            <person name="Xia Z."/>
            <person name="Xiao L."/>
            <person name="Anderson O.D."/>
            <person name="Ouyang S."/>
            <person name="Liang Y."/>
            <person name="Zimin A.V."/>
            <person name="Pertea G."/>
            <person name="Qi P."/>
            <person name="Bennetzen J.L."/>
            <person name="Dai X."/>
            <person name="Dawson M.W."/>
            <person name="Muller H.G."/>
            <person name="Kugler K."/>
            <person name="Rivarola-Duarte L."/>
            <person name="Spannagl M."/>
            <person name="Mayer K.F.X."/>
            <person name="Lu F.H."/>
            <person name="Bevan M.W."/>
            <person name="Leroy P."/>
            <person name="Li P."/>
            <person name="You F.M."/>
            <person name="Sun Q."/>
            <person name="Liu Z."/>
            <person name="Lyons E."/>
            <person name="Wicker T."/>
            <person name="Salzberg S.L."/>
            <person name="Devos K.M."/>
            <person name="Dvorak J."/>
        </authorList>
    </citation>
    <scope>NUCLEOTIDE SEQUENCE [LARGE SCALE GENOMIC DNA]</scope>
    <source>
        <strain evidence="2">cv. AL8/78</strain>
    </source>
</reference>
<organism evidence="2 3">
    <name type="scientific">Aegilops tauschii subsp. strangulata</name>
    <name type="common">Goatgrass</name>
    <dbReference type="NCBI Taxonomy" id="200361"/>
    <lineage>
        <taxon>Eukaryota</taxon>
        <taxon>Viridiplantae</taxon>
        <taxon>Streptophyta</taxon>
        <taxon>Embryophyta</taxon>
        <taxon>Tracheophyta</taxon>
        <taxon>Spermatophyta</taxon>
        <taxon>Magnoliopsida</taxon>
        <taxon>Liliopsida</taxon>
        <taxon>Poales</taxon>
        <taxon>Poaceae</taxon>
        <taxon>BOP clade</taxon>
        <taxon>Pooideae</taxon>
        <taxon>Triticodae</taxon>
        <taxon>Triticeae</taxon>
        <taxon>Triticinae</taxon>
        <taxon>Aegilops</taxon>
    </lineage>
</organism>
<dbReference type="AlphaFoldDB" id="A0A453H884"/>